<dbReference type="InterPro" id="IPR020846">
    <property type="entry name" value="MFS_dom"/>
</dbReference>
<feature type="transmembrane region" description="Helical" evidence="6">
    <location>
        <begin position="496"/>
        <end position="516"/>
    </location>
</feature>
<dbReference type="RefSeq" id="XP_047837051.1">
    <property type="nucleotide sequence ID" value="XM_047981093.1"/>
</dbReference>
<feature type="transmembrane region" description="Helical" evidence="6">
    <location>
        <begin position="247"/>
        <end position="266"/>
    </location>
</feature>
<evidence type="ECO:0000256" key="3">
    <source>
        <dbReference type="ARBA" id="ARBA00022989"/>
    </source>
</evidence>
<proteinExistence type="predicted"/>
<feature type="transmembrane region" description="Helical" evidence="6">
    <location>
        <begin position="179"/>
        <end position="206"/>
    </location>
</feature>
<accession>A0A9Q8Q5V6</accession>
<dbReference type="EMBL" id="CP086354">
    <property type="protein sequence ID" value="UNI13570.1"/>
    <property type="molecule type" value="Genomic_DNA"/>
</dbReference>
<keyword evidence="4 6" id="KW-0472">Membrane</keyword>
<keyword evidence="2 6" id="KW-0812">Transmembrane</keyword>
<dbReference type="GO" id="GO:0016020">
    <property type="term" value="C:membrane"/>
    <property type="evidence" value="ECO:0007669"/>
    <property type="project" value="UniProtKB-SubCell"/>
</dbReference>
<dbReference type="Proteomes" id="UP000829364">
    <property type="component" value="Chromosome 1"/>
</dbReference>
<feature type="domain" description="Major facilitator superfamily (MFS) profile" evidence="7">
    <location>
        <begin position="59"/>
        <end position="521"/>
    </location>
</feature>
<evidence type="ECO:0000256" key="5">
    <source>
        <dbReference type="SAM" id="MobiDB-lite"/>
    </source>
</evidence>
<dbReference type="InterPro" id="IPR036259">
    <property type="entry name" value="MFS_trans_sf"/>
</dbReference>
<evidence type="ECO:0000256" key="1">
    <source>
        <dbReference type="ARBA" id="ARBA00004141"/>
    </source>
</evidence>
<keyword evidence="9" id="KW-1185">Reference proteome</keyword>
<evidence type="ECO:0000256" key="6">
    <source>
        <dbReference type="SAM" id="Phobius"/>
    </source>
</evidence>
<dbReference type="Pfam" id="PF07690">
    <property type="entry name" value="MFS_1"/>
    <property type="match status" value="1"/>
</dbReference>
<feature type="transmembrane region" description="Helical" evidence="6">
    <location>
        <begin position="124"/>
        <end position="143"/>
    </location>
</feature>
<organism evidence="8 9">
    <name type="scientific">Purpureocillium takamizusanense</name>
    <dbReference type="NCBI Taxonomy" id="2060973"/>
    <lineage>
        <taxon>Eukaryota</taxon>
        <taxon>Fungi</taxon>
        <taxon>Dikarya</taxon>
        <taxon>Ascomycota</taxon>
        <taxon>Pezizomycotina</taxon>
        <taxon>Sordariomycetes</taxon>
        <taxon>Hypocreomycetidae</taxon>
        <taxon>Hypocreales</taxon>
        <taxon>Ophiocordycipitaceae</taxon>
        <taxon>Purpureocillium</taxon>
    </lineage>
</organism>
<feature type="transmembrane region" description="Helical" evidence="6">
    <location>
        <begin position="218"/>
        <end position="241"/>
    </location>
</feature>
<feature type="transmembrane region" description="Helical" evidence="6">
    <location>
        <begin position="320"/>
        <end position="340"/>
    </location>
</feature>
<dbReference type="PROSITE" id="PS50850">
    <property type="entry name" value="MFS"/>
    <property type="match status" value="1"/>
</dbReference>
<feature type="compositionally biased region" description="Basic and acidic residues" evidence="5">
    <location>
        <begin position="1"/>
        <end position="19"/>
    </location>
</feature>
<protein>
    <recommendedName>
        <fullName evidence="7">Major facilitator superfamily (MFS) profile domain-containing protein</fullName>
    </recommendedName>
</protein>
<dbReference type="Gene3D" id="1.20.1250.20">
    <property type="entry name" value="MFS general substrate transporter like domains"/>
    <property type="match status" value="1"/>
</dbReference>
<dbReference type="KEGG" id="ptkz:JDV02_000301"/>
<feature type="transmembrane region" description="Helical" evidence="6">
    <location>
        <begin position="428"/>
        <end position="449"/>
    </location>
</feature>
<evidence type="ECO:0000259" key="7">
    <source>
        <dbReference type="PROSITE" id="PS50850"/>
    </source>
</evidence>
<evidence type="ECO:0000313" key="9">
    <source>
        <dbReference type="Proteomes" id="UP000829364"/>
    </source>
</evidence>
<dbReference type="InterPro" id="IPR011701">
    <property type="entry name" value="MFS"/>
</dbReference>
<dbReference type="GO" id="GO:0022857">
    <property type="term" value="F:transmembrane transporter activity"/>
    <property type="evidence" value="ECO:0007669"/>
    <property type="project" value="InterPro"/>
</dbReference>
<feature type="transmembrane region" description="Helical" evidence="6">
    <location>
        <begin position="403"/>
        <end position="422"/>
    </location>
</feature>
<dbReference type="PANTHER" id="PTHR23507:SF1">
    <property type="entry name" value="FI18259P1-RELATED"/>
    <property type="match status" value="1"/>
</dbReference>
<sequence length="527" mass="58981">MRPQTDREESSIEVERDAPDDIMDDNGHQTASSSDETPLLHNTDLPPDVAPDKKFRRLVVAMCTILLFIIEVSVFIMEPPKQQIMEDIICRDRYPDHILRMPRVEDDRCKNTDVQQTLAMVRSWSASAEMLIPLLVQVPYGIVADKYGRRTVLFLSLFGCVLQTAWVMIVLFLPNVFSIWAMLYGNMAYLIGGGGQMAGAMVWTILADAVPVEERTDIFFRLNALTLVLAVLINPIAAMLLNIDPWIAMWLGFVILALGSFSSLLVPETLRLRQMADSKRHARSRSRSIGRRHEAVNVKRNKLQQTWFAVRNDMGHIWRFIFASKSIMMLIVAYGLFFPVKINLTLNLLQYMTKRFNWKWSTATLISTIGNLASVVALLIVLPLASSFLTKRWGYDALRRDLFLSRVTVVLVMLGGFMLAFAAVPWLLVSSLIVTSMGIGFTVLCRALLNAVVEPHTVATLNTTISTMETLMGLVGAPALGWLMSRGMELGEPWLGLPYLVTAICSVLVLVAVFAFRIPAGFAQAPL</sequence>
<dbReference type="CDD" id="cd06174">
    <property type="entry name" value="MFS"/>
    <property type="match status" value="1"/>
</dbReference>
<feature type="transmembrane region" description="Helical" evidence="6">
    <location>
        <begin position="461"/>
        <end position="484"/>
    </location>
</feature>
<feature type="transmembrane region" description="Helical" evidence="6">
    <location>
        <begin position="58"/>
        <end position="77"/>
    </location>
</feature>
<dbReference type="GeneID" id="72062267"/>
<feature type="region of interest" description="Disordered" evidence="5">
    <location>
        <begin position="1"/>
        <end position="46"/>
    </location>
</feature>
<feature type="transmembrane region" description="Helical" evidence="6">
    <location>
        <begin position="152"/>
        <end position="173"/>
    </location>
</feature>
<comment type="subcellular location">
    <subcellularLocation>
        <location evidence="1">Membrane</location>
        <topology evidence="1">Multi-pass membrane protein</topology>
    </subcellularLocation>
</comment>
<feature type="transmembrane region" description="Helical" evidence="6">
    <location>
        <begin position="360"/>
        <end position="382"/>
    </location>
</feature>
<gene>
    <name evidence="8" type="ORF">JDV02_000301</name>
</gene>
<dbReference type="PANTHER" id="PTHR23507">
    <property type="entry name" value="ZGC:174356"/>
    <property type="match status" value="1"/>
</dbReference>
<evidence type="ECO:0000256" key="2">
    <source>
        <dbReference type="ARBA" id="ARBA00022692"/>
    </source>
</evidence>
<evidence type="ECO:0000313" key="8">
    <source>
        <dbReference type="EMBL" id="UNI13570.1"/>
    </source>
</evidence>
<dbReference type="AlphaFoldDB" id="A0A9Q8Q5V6"/>
<name>A0A9Q8Q5V6_9HYPO</name>
<reference evidence="8" key="1">
    <citation type="submission" date="2021-11" db="EMBL/GenBank/DDBJ databases">
        <title>Purpureocillium_takamizusanense_genome.</title>
        <authorList>
            <person name="Nguyen N.-H."/>
        </authorList>
    </citation>
    <scope>NUCLEOTIDE SEQUENCE</scope>
    <source>
        <strain evidence="8">PT3</strain>
    </source>
</reference>
<keyword evidence="3 6" id="KW-1133">Transmembrane helix</keyword>
<dbReference type="SUPFAM" id="SSF103473">
    <property type="entry name" value="MFS general substrate transporter"/>
    <property type="match status" value="1"/>
</dbReference>
<dbReference type="OrthoDB" id="194139at2759"/>
<evidence type="ECO:0000256" key="4">
    <source>
        <dbReference type="ARBA" id="ARBA00023136"/>
    </source>
</evidence>